<dbReference type="PANTHER" id="PTHR23028:SF131">
    <property type="entry name" value="BLR2367 PROTEIN"/>
    <property type="match status" value="1"/>
</dbReference>
<feature type="transmembrane region" description="Helical" evidence="1">
    <location>
        <begin position="7"/>
        <end position="24"/>
    </location>
</feature>
<evidence type="ECO:0000259" key="2">
    <source>
        <dbReference type="Pfam" id="PF01757"/>
    </source>
</evidence>
<reference evidence="4" key="1">
    <citation type="submission" date="2015-07" db="EMBL/GenBank/DDBJ databases">
        <title>Whole genome sequence of an Ensifer adhaerens strain isolated from a cave pool in the Wind Cave National Park.</title>
        <authorList>
            <person name="Eng W.W.H."/>
            <person name="Gan H.M."/>
            <person name="Barton H.A."/>
            <person name="Savka M.A."/>
        </authorList>
    </citation>
    <scope>NUCLEOTIDE SEQUENCE [LARGE SCALE GENOMIC DNA]</scope>
    <source>
        <strain evidence="4">SD006</strain>
    </source>
</reference>
<comment type="caution">
    <text evidence="3">The sequence shown here is derived from an EMBL/GenBank/DDBJ whole genome shotgun (WGS) entry which is preliminary data.</text>
</comment>
<protein>
    <submittedName>
        <fullName evidence="3">Exopolysaccharide biosynthesis protein</fullName>
    </submittedName>
</protein>
<dbReference type="GO" id="GO:0000271">
    <property type="term" value="P:polysaccharide biosynthetic process"/>
    <property type="evidence" value="ECO:0007669"/>
    <property type="project" value="TreeGrafter"/>
</dbReference>
<feature type="domain" description="Acyltransferase 3" evidence="2">
    <location>
        <begin position="5"/>
        <end position="308"/>
    </location>
</feature>
<dbReference type="PATRIC" id="fig|106592.7.peg.4359"/>
<dbReference type="OrthoDB" id="9767863at2"/>
<dbReference type="InterPro" id="IPR002656">
    <property type="entry name" value="Acyl_transf_3_dom"/>
</dbReference>
<dbReference type="GO" id="GO:0016747">
    <property type="term" value="F:acyltransferase activity, transferring groups other than amino-acyl groups"/>
    <property type="evidence" value="ECO:0007669"/>
    <property type="project" value="InterPro"/>
</dbReference>
<name>A0A0L8BIA4_ENSAD</name>
<keyword evidence="1" id="KW-0812">Transmembrane</keyword>
<feature type="transmembrane region" description="Helical" evidence="1">
    <location>
        <begin position="205"/>
        <end position="225"/>
    </location>
</feature>
<dbReference type="AlphaFoldDB" id="A0A0L8BIA4"/>
<proteinExistence type="predicted"/>
<feature type="transmembrane region" description="Helical" evidence="1">
    <location>
        <begin position="268"/>
        <end position="286"/>
    </location>
</feature>
<feature type="transmembrane region" description="Helical" evidence="1">
    <location>
        <begin position="292"/>
        <end position="312"/>
    </location>
</feature>
<dbReference type="RefSeq" id="WP_053252081.1">
    <property type="nucleotide sequence ID" value="NZ_LGAP01000028.1"/>
</dbReference>
<dbReference type="EMBL" id="LGAP01000028">
    <property type="protein sequence ID" value="KOF14313.1"/>
    <property type="molecule type" value="Genomic_DNA"/>
</dbReference>
<feature type="transmembrane region" description="Helical" evidence="1">
    <location>
        <begin position="173"/>
        <end position="196"/>
    </location>
</feature>
<feature type="transmembrane region" description="Helical" evidence="1">
    <location>
        <begin position="150"/>
        <end position="167"/>
    </location>
</feature>
<dbReference type="Proteomes" id="UP000037425">
    <property type="component" value="Unassembled WGS sequence"/>
</dbReference>
<dbReference type="InterPro" id="IPR050879">
    <property type="entry name" value="Acyltransferase_3"/>
</dbReference>
<dbReference type="Pfam" id="PF01757">
    <property type="entry name" value="Acyl_transf_3"/>
    <property type="match status" value="1"/>
</dbReference>
<evidence type="ECO:0000313" key="4">
    <source>
        <dbReference type="Proteomes" id="UP000037425"/>
    </source>
</evidence>
<feature type="transmembrane region" description="Helical" evidence="1">
    <location>
        <begin position="74"/>
        <end position="98"/>
    </location>
</feature>
<keyword evidence="1" id="KW-1133">Transmembrane helix</keyword>
<sequence length="333" mass="36397">MKTIHGIQYLRALAALGVVLFHAAERTGHHFAIGAAGVDVFFVISGFIMWVISDRRPVAPLSFLKERLRRIAPIYWLATVVMIGGGVAGLFPNLVLTAEHILASLMFIPARSPSSGEIWPVLVQGWTLNFELFFYVVFAASLILPRHRRLPMMAALFLVLVLLGLAIDTENPLLLTYTRPVILEFVAGMIVAEFWLRGRVVGSRLGIVLFLGALAGFAALAVLRLPFDEKILGPLAVMLVVGTLALEADGRFQKWALPTLLGDASYSIYLWHTFAISVVVKGAAMMGLDSVLTLLCALAAGTLAGVAAYLMLERPLIRRTRSRLPLNRVRQAS</sequence>
<accession>A0A0L8BIA4</accession>
<feature type="transmembrane region" description="Helical" evidence="1">
    <location>
        <begin position="231"/>
        <end position="248"/>
    </location>
</feature>
<evidence type="ECO:0000256" key="1">
    <source>
        <dbReference type="SAM" id="Phobius"/>
    </source>
</evidence>
<feature type="transmembrane region" description="Helical" evidence="1">
    <location>
        <begin position="30"/>
        <end position="53"/>
    </location>
</feature>
<keyword evidence="1" id="KW-0472">Membrane</keyword>
<dbReference type="GO" id="GO:0016020">
    <property type="term" value="C:membrane"/>
    <property type="evidence" value="ECO:0007669"/>
    <property type="project" value="TreeGrafter"/>
</dbReference>
<dbReference type="PANTHER" id="PTHR23028">
    <property type="entry name" value="ACETYLTRANSFERASE"/>
    <property type="match status" value="1"/>
</dbReference>
<feature type="transmembrane region" description="Helical" evidence="1">
    <location>
        <begin position="118"/>
        <end position="138"/>
    </location>
</feature>
<gene>
    <name evidence="3" type="ORF">AC244_27785</name>
</gene>
<evidence type="ECO:0000313" key="3">
    <source>
        <dbReference type="EMBL" id="KOF14313.1"/>
    </source>
</evidence>
<organism evidence="3 4">
    <name type="scientific">Ensifer adhaerens</name>
    <name type="common">Sinorhizobium morelense</name>
    <dbReference type="NCBI Taxonomy" id="106592"/>
    <lineage>
        <taxon>Bacteria</taxon>
        <taxon>Pseudomonadati</taxon>
        <taxon>Pseudomonadota</taxon>
        <taxon>Alphaproteobacteria</taxon>
        <taxon>Hyphomicrobiales</taxon>
        <taxon>Rhizobiaceae</taxon>
        <taxon>Sinorhizobium/Ensifer group</taxon>
        <taxon>Ensifer</taxon>
    </lineage>
</organism>